<feature type="region of interest" description="Disordered" evidence="1">
    <location>
        <begin position="492"/>
        <end position="574"/>
    </location>
</feature>
<reference evidence="3 4" key="1">
    <citation type="submission" date="2017-11" db="EMBL/GenBank/DDBJ databases">
        <title>De novo assembly and phasing of dikaryotic genomes from two isolates of Puccinia coronata f. sp. avenae, the causal agent of oat crown rust.</title>
        <authorList>
            <person name="Miller M.E."/>
            <person name="Zhang Y."/>
            <person name="Omidvar V."/>
            <person name="Sperschneider J."/>
            <person name="Schwessinger B."/>
            <person name="Raley C."/>
            <person name="Palmer J.M."/>
            <person name="Garnica D."/>
            <person name="Upadhyaya N."/>
            <person name="Rathjen J."/>
            <person name="Taylor J.M."/>
            <person name="Park R.F."/>
            <person name="Dodds P.N."/>
            <person name="Hirsch C.D."/>
            <person name="Kianian S.F."/>
            <person name="Figueroa M."/>
        </authorList>
    </citation>
    <scope>NUCLEOTIDE SEQUENCE [LARGE SCALE GENOMIC DNA]</scope>
    <source>
        <strain evidence="3">12NC29</strain>
    </source>
</reference>
<keyword evidence="2" id="KW-0812">Transmembrane</keyword>
<keyword evidence="2" id="KW-0472">Membrane</keyword>
<dbReference type="OrthoDB" id="3365211at2759"/>
<dbReference type="EMBL" id="PGCJ01000027">
    <property type="protein sequence ID" value="PLW55824.1"/>
    <property type="molecule type" value="Genomic_DNA"/>
</dbReference>
<evidence type="ECO:0000256" key="2">
    <source>
        <dbReference type="SAM" id="Phobius"/>
    </source>
</evidence>
<organism evidence="3 4">
    <name type="scientific">Puccinia coronata f. sp. avenae</name>
    <dbReference type="NCBI Taxonomy" id="200324"/>
    <lineage>
        <taxon>Eukaryota</taxon>
        <taxon>Fungi</taxon>
        <taxon>Dikarya</taxon>
        <taxon>Basidiomycota</taxon>
        <taxon>Pucciniomycotina</taxon>
        <taxon>Pucciniomycetes</taxon>
        <taxon>Pucciniales</taxon>
        <taxon>Pucciniaceae</taxon>
        <taxon>Puccinia</taxon>
    </lineage>
</organism>
<dbReference type="PANTHER" id="PTHR35872">
    <property type="entry name" value="INTEGRAL MEMBRANE PROTEIN (AFU_ORTHOLOGUE AFUA_5G07110)"/>
    <property type="match status" value="1"/>
</dbReference>
<feature type="region of interest" description="Disordered" evidence="1">
    <location>
        <begin position="224"/>
        <end position="304"/>
    </location>
</feature>
<keyword evidence="2" id="KW-1133">Transmembrane helix</keyword>
<keyword evidence="4" id="KW-1185">Reference proteome</keyword>
<proteinExistence type="predicted"/>
<feature type="compositionally biased region" description="Basic residues" evidence="1">
    <location>
        <begin position="456"/>
        <end position="476"/>
    </location>
</feature>
<feature type="transmembrane region" description="Helical" evidence="2">
    <location>
        <begin position="354"/>
        <end position="379"/>
    </location>
</feature>
<feature type="compositionally biased region" description="Basic and acidic residues" evidence="1">
    <location>
        <begin position="239"/>
        <end position="250"/>
    </location>
</feature>
<feature type="compositionally biased region" description="Pro residues" evidence="1">
    <location>
        <begin position="529"/>
        <end position="539"/>
    </location>
</feature>
<dbReference type="PANTHER" id="PTHR35872:SF2">
    <property type="entry name" value="INTEGRAL MEMBRANE PROTEIN (AFU_ORTHOLOGUE AFUA_5G07110)"/>
    <property type="match status" value="1"/>
</dbReference>
<feature type="transmembrane region" description="Helical" evidence="2">
    <location>
        <begin position="131"/>
        <end position="164"/>
    </location>
</feature>
<accession>A0A2N5W0Q4</accession>
<dbReference type="Pfam" id="PF11204">
    <property type="entry name" value="DUF2985"/>
    <property type="match status" value="1"/>
</dbReference>
<feature type="compositionally biased region" description="Acidic residues" evidence="1">
    <location>
        <begin position="253"/>
        <end position="267"/>
    </location>
</feature>
<gene>
    <name evidence="3" type="ORF">PCANC_02257</name>
</gene>
<feature type="transmembrane region" description="Helical" evidence="2">
    <location>
        <begin position="385"/>
        <end position="408"/>
    </location>
</feature>
<protein>
    <submittedName>
        <fullName evidence="3">Uncharacterized protein</fullName>
    </submittedName>
</protein>
<dbReference type="STRING" id="200324.A0A2N5W0Q4"/>
<feature type="compositionally biased region" description="Polar residues" evidence="1">
    <location>
        <begin position="492"/>
        <end position="501"/>
    </location>
</feature>
<feature type="compositionally biased region" description="Acidic residues" evidence="1">
    <location>
        <begin position="553"/>
        <end position="563"/>
    </location>
</feature>
<evidence type="ECO:0000313" key="4">
    <source>
        <dbReference type="Proteomes" id="UP000235388"/>
    </source>
</evidence>
<name>A0A2N5W0Q4_9BASI</name>
<evidence type="ECO:0000256" key="1">
    <source>
        <dbReference type="SAM" id="MobiDB-lite"/>
    </source>
</evidence>
<dbReference type="AlphaFoldDB" id="A0A2N5W0Q4"/>
<dbReference type="Proteomes" id="UP000235388">
    <property type="component" value="Unassembled WGS sequence"/>
</dbReference>
<dbReference type="InterPro" id="IPR021369">
    <property type="entry name" value="DUF2985"/>
</dbReference>
<feature type="region of interest" description="Disordered" evidence="1">
    <location>
        <begin position="456"/>
        <end position="477"/>
    </location>
</feature>
<evidence type="ECO:0000313" key="3">
    <source>
        <dbReference type="EMBL" id="PLW55824.1"/>
    </source>
</evidence>
<sequence length="574" mass="64958">MAYSSLGSTTGTIQQAIFQFQNEQTHPASVPIPRHRSATITSRHTHHINTQGQSDQLDLLQVLDPAVNAASTLTHIRNSLFVPPMVNHYGTPTIEISEQQPHLFHSHHTDPPTSKHRLQVLKRLAEGVRAFIITPIGIIITIYGILVVFWGAALVLILLGWLKITPHEKYRLWVEICSQVLNGLFTIPGLGLFPSRIIDSFNIAIILHYARVIWKRQGRKNLEDPNDLIPPKQTSPKEITSKQIEKKAIPEEGVTEEAEEEDEDEERETSNLNNNQHDAPQEPEKTEQGQPHQTVQEDQDRESGLVDVWKDDQEIVLNEKEIEKLRTAQESLCHSQTWYRPHSSATHYAFPIRWAVVILILNLGNSLFQAALCAVMWGLRYSTRPAWTTATFMALSFSCGITSGLLIWRIGLRTLKTQKVAREVSNALRPTRKDKLRRAAVRTSFEVVHRIKQRARVPVHHHRYQHGRPDHQRKRSLNLSRSGADLETLAHNSLAVTTHTPPVTELRSHNRPTSPPPDLDAETATLVTPPAPSHPPPPCSQKNLDISFRIDEADTEPEMDEDDNQTHVHSHLPS</sequence>
<comment type="caution">
    <text evidence="3">The sequence shown here is derived from an EMBL/GenBank/DDBJ whole genome shotgun (WGS) entry which is preliminary data.</text>
</comment>